<proteinExistence type="inferred from homology"/>
<dbReference type="GO" id="GO:0005794">
    <property type="term" value="C:Golgi apparatus"/>
    <property type="evidence" value="ECO:0007669"/>
    <property type="project" value="TreeGrafter"/>
</dbReference>
<dbReference type="Pfam" id="PF03208">
    <property type="entry name" value="PRA1"/>
    <property type="match status" value="1"/>
</dbReference>
<name>A0A1E4T4M6_9ASCO</name>
<dbReference type="PANTHER" id="PTHR19317:SF0">
    <property type="entry name" value="PRENYLATED RAB ACCEPTOR PROTEIN 1"/>
    <property type="match status" value="1"/>
</dbReference>
<dbReference type="Proteomes" id="UP000094801">
    <property type="component" value="Unassembled WGS sequence"/>
</dbReference>
<evidence type="ECO:0000256" key="1">
    <source>
        <dbReference type="ARBA" id="ARBA00004141"/>
    </source>
</evidence>
<reference evidence="7" key="1">
    <citation type="submission" date="2016-04" db="EMBL/GenBank/DDBJ databases">
        <title>Comparative genomics of biotechnologically important yeasts.</title>
        <authorList>
            <consortium name="DOE Joint Genome Institute"/>
            <person name="Riley R."/>
            <person name="Haridas S."/>
            <person name="Wolfe K.H."/>
            <person name="Lopes M.R."/>
            <person name="Hittinger C.T."/>
            <person name="Goker M."/>
            <person name="Salamov A."/>
            <person name="Wisecaver J."/>
            <person name="Long T.M."/>
            <person name="Aerts A.L."/>
            <person name="Barry K."/>
            <person name="Choi C."/>
            <person name="Clum A."/>
            <person name="Coughlan A.Y."/>
            <person name="Deshpande S."/>
            <person name="Douglass A.P."/>
            <person name="Hanson S.J."/>
            <person name="Klenk H.-P."/>
            <person name="Labutti K."/>
            <person name="Lapidus A."/>
            <person name="Lindquist E."/>
            <person name="Lipzen A."/>
            <person name="Meier-Kolthoff J.P."/>
            <person name="Ohm R.A."/>
            <person name="Otillar R.P."/>
            <person name="Pangilinan J."/>
            <person name="Peng Y."/>
            <person name="Rokas A."/>
            <person name="Rosa C.A."/>
            <person name="Scheuner C."/>
            <person name="Sibirny A.A."/>
            <person name="Slot J.C."/>
            <person name="Stielow J.B."/>
            <person name="Sun H."/>
            <person name="Kurtzman C.P."/>
            <person name="Blackwell M."/>
            <person name="Grigoriev I.V."/>
            <person name="Jeffries T.W."/>
        </authorList>
    </citation>
    <scope>NUCLEOTIDE SEQUENCE [LARGE SCALE GENOMIC DNA]</scope>
    <source>
        <strain evidence="7">NRRL YB-2248</strain>
    </source>
</reference>
<evidence type="ECO:0000256" key="2">
    <source>
        <dbReference type="ARBA" id="ARBA00022692"/>
    </source>
</evidence>
<keyword evidence="7" id="KW-1185">Reference proteome</keyword>
<dbReference type="PANTHER" id="PTHR19317">
    <property type="entry name" value="PRENYLATED RAB ACCEPTOR 1-RELATED"/>
    <property type="match status" value="1"/>
</dbReference>
<comment type="similarity">
    <text evidence="5">Belongs to the PRA1 family.</text>
</comment>
<sequence length="159" mass="17769">MSLDRIKQQYTSLQGKFAHIRPPHEFFDVRRFSKPANFGEIQQRASYNLSYFQANYISIVLLLSVYALLTNFLLMFVLVFSIGGVYFISSLNGEDLETPFGKLTTSQLYTGLLIVSLPLGFLASPISTMIWLIGASSVSVGAHASLMEKPIETVFEETV</sequence>
<gene>
    <name evidence="6" type="ORF">CANARDRAFT_27126</name>
</gene>
<dbReference type="OrthoDB" id="63113at2759"/>
<comment type="subcellular location">
    <subcellularLocation>
        <location evidence="1 5">Membrane</location>
        <topology evidence="1 5">Multi-pass membrane protein</topology>
    </subcellularLocation>
</comment>
<dbReference type="EMBL" id="KV453849">
    <property type="protein sequence ID" value="ODV86710.1"/>
    <property type="molecule type" value="Genomic_DNA"/>
</dbReference>
<dbReference type="STRING" id="983967.A0A1E4T4M6"/>
<accession>A0A1E4T4M6</accession>
<evidence type="ECO:0000313" key="6">
    <source>
        <dbReference type="EMBL" id="ODV86710.1"/>
    </source>
</evidence>
<feature type="transmembrane region" description="Helical" evidence="5">
    <location>
        <begin position="108"/>
        <end position="133"/>
    </location>
</feature>
<keyword evidence="2 5" id="KW-0812">Transmembrane</keyword>
<evidence type="ECO:0000256" key="4">
    <source>
        <dbReference type="ARBA" id="ARBA00023136"/>
    </source>
</evidence>
<organism evidence="6 7">
    <name type="scientific">[Candida] arabinofermentans NRRL YB-2248</name>
    <dbReference type="NCBI Taxonomy" id="983967"/>
    <lineage>
        <taxon>Eukaryota</taxon>
        <taxon>Fungi</taxon>
        <taxon>Dikarya</taxon>
        <taxon>Ascomycota</taxon>
        <taxon>Saccharomycotina</taxon>
        <taxon>Pichiomycetes</taxon>
        <taxon>Pichiales</taxon>
        <taxon>Pichiaceae</taxon>
        <taxon>Ogataea</taxon>
        <taxon>Ogataea/Candida clade</taxon>
    </lineage>
</organism>
<keyword evidence="4 5" id="KW-0472">Membrane</keyword>
<protein>
    <recommendedName>
        <fullName evidence="5">PRA1 family protein</fullName>
    </recommendedName>
</protein>
<dbReference type="InterPro" id="IPR004895">
    <property type="entry name" value="Prenylated_rab_accept_PRA1"/>
</dbReference>
<evidence type="ECO:0000256" key="3">
    <source>
        <dbReference type="ARBA" id="ARBA00022989"/>
    </source>
</evidence>
<keyword evidence="3 5" id="KW-1133">Transmembrane helix</keyword>
<feature type="transmembrane region" description="Helical" evidence="5">
    <location>
        <begin position="59"/>
        <end position="88"/>
    </location>
</feature>
<dbReference type="GO" id="GO:0016020">
    <property type="term" value="C:membrane"/>
    <property type="evidence" value="ECO:0007669"/>
    <property type="project" value="UniProtKB-SubCell"/>
</dbReference>
<evidence type="ECO:0000313" key="7">
    <source>
        <dbReference type="Proteomes" id="UP000094801"/>
    </source>
</evidence>
<evidence type="ECO:0000256" key="5">
    <source>
        <dbReference type="RuleBase" id="RU363107"/>
    </source>
</evidence>
<dbReference type="AlphaFoldDB" id="A0A1E4T4M6"/>